<dbReference type="Proteomes" id="UP000481858">
    <property type="component" value="Unassembled WGS sequence"/>
</dbReference>
<organism evidence="2 3">
    <name type="scientific">Xylaria multiplex</name>
    <dbReference type="NCBI Taxonomy" id="323545"/>
    <lineage>
        <taxon>Eukaryota</taxon>
        <taxon>Fungi</taxon>
        <taxon>Dikarya</taxon>
        <taxon>Ascomycota</taxon>
        <taxon>Pezizomycotina</taxon>
        <taxon>Sordariomycetes</taxon>
        <taxon>Xylariomycetidae</taxon>
        <taxon>Xylariales</taxon>
        <taxon>Xylariaceae</taxon>
        <taxon>Xylaria</taxon>
    </lineage>
</organism>
<dbReference type="AlphaFoldDB" id="A0A7C8IKY0"/>
<gene>
    <name evidence="2" type="ORF">GQX73_g7352</name>
</gene>
<feature type="compositionally biased region" description="Polar residues" evidence="1">
    <location>
        <begin position="42"/>
        <end position="51"/>
    </location>
</feature>
<proteinExistence type="predicted"/>
<evidence type="ECO:0000313" key="3">
    <source>
        <dbReference type="Proteomes" id="UP000481858"/>
    </source>
</evidence>
<dbReference type="InParanoid" id="A0A7C8IKY0"/>
<protein>
    <submittedName>
        <fullName evidence="2">Uncharacterized protein</fullName>
    </submittedName>
</protein>
<feature type="region of interest" description="Disordered" evidence="1">
    <location>
        <begin position="1"/>
        <end position="57"/>
    </location>
</feature>
<keyword evidence="3" id="KW-1185">Reference proteome</keyword>
<sequence>MSSNQESPNKLSSGSPTIPPRSTSRNATSETSLKEYGLPKQYPQTNGNQGESSRRPEMTINTNIDWKESKAQAPWASPEDLKPQSSGYTPTYALPMKKASPLLTEVIDSPQYTLTPNKYGRIPLVTLERERYLEFSKPSQSGPLIHARKTLQAFRAAFTRDLPELQFPRGQEQINIVAEYLMHPCSTRLEASMTTHFVRQSAESLRAWSMAVTPRDKPTLSTQAKRWNMVEARRRVRHHNRVVEEFNELWDAWVAEQSPEIRAAARRDGEEIQGKTRAPFRNFYHFMMIAADGEIEQRKDIAEALILQYPKAFLGFM</sequence>
<dbReference type="OrthoDB" id="4767710at2759"/>
<name>A0A7C8IKY0_9PEZI</name>
<evidence type="ECO:0000313" key="2">
    <source>
        <dbReference type="EMBL" id="KAF2966241.1"/>
    </source>
</evidence>
<evidence type="ECO:0000256" key="1">
    <source>
        <dbReference type="SAM" id="MobiDB-lite"/>
    </source>
</evidence>
<dbReference type="EMBL" id="WUBL01000094">
    <property type="protein sequence ID" value="KAF2966241.1"/>
    <property type="molecule type" value="Genomic_DNA"/>
</dbReference>
<comment type="caution">
    <text evidence="2">The sequence shown here is derived from an EMBL/GenBank/DDBJ whole genome shotgun (WGS) entry which is preliminary data.</text>
</comment>
<accession>A0A7C8IKY0</accession>
<feature type="compositionally biased region" description="Polar residues" evidence="1">
    <location>
        <begin position="1"/>
        <end position="31"/>
    </location>
</feature>
<reference evidence="2 3" key="1">
    <citation type="submission" date="2019-12" db="EMBL/GenBank/DDBJ databases">
        <title>Draft genome sequence of the ascomycete Xylaria multiplex DSM 110363.</title>
        <authorList>
            <person name="Buettner E."/>
            <person name="Kellner H."/>
        </authorList>
    </citation>
    <scope>NUCLEOTIDE SEQUENCE [LARGE SCALE GENOMIC DNA]</scope>
    <source>
        <strain evidence="2 3">DSM 110363</strain>
    </source>
</reference>